<feature type="transmembrane region" description="Helical" evidence="6">
    <location>
        <begin position="15"/>
        <end position="36"/>
    </location>
</feature>
<evidence type="ECO:0000313" key="8">
    <source>
        <dbReference type="EMBL" id="MBZ7987887.1"/>
    </source>
</evidence>
<organism evidence="8 9">
    <name type="scientific">Campylobacter canadensis</name>
    <dbReference type="NCBI Taxonomy" id="449520"/>
    <lineage>
        <taxon>Bacteria</taxon>
        <taxon>Pseudomonadati</taxon>
        <taxon>Campylobacterota</taxon>
        <taxon>Epsilonproteobacteria</taxon>
        <taxon>Campylobacterales</taxon>
        <taxon>Campylobacteraceae</taxon>
        <taxon>Campylobacter</taxon>
    </lineage>
</organism>
<comment type="caution">
    <text evidence="8">The sequence shown here is derived from an EMBL/GenBank/DDBJ whole genome shotgun (WGS) entry which is preliminary data.</text>
</comment>
<evidence type="ECO:0000256" key="3">
    <source>
        <dbReference type="ARBA" id="ARBA00022692"/>
    </source>
</evidence>
<feature type="domain" description="RDD" evidence="7">
    <location>
        <begin position="7"/>
        <end position="127"/>
    </location>
</feature>
<proteinExistence type="predicted"/>
<reference evidence="8 9" key="1">
    <citation type="submission" date="2020-07" db="EMBL/GenBank/DDBJ databases">
        <title>Transfer of Campylobacter canadensis to the novel genus Avispirillum gen. nov., that also includes two novel species recovered from migratory waterfowl: Avispirillum anseris sp. nov. and Avispirillum brantae sp. nov.</title>
        <authorList>
            <person name="Miller W.G."/>
            <person name="Chapman M.H."/>
            <person name="Yee E."/>
            <person name="Inglis G.D."/>
        </authorList>
    </citation>
    <scope>NUCLEOTIDE SEQUENCE [LARGE SCALE GENOMIC DNA]</scope>
    <source>
        <strain evidence="8 9">L283</strain>
    </source>
</reference>
<name>A0ABS7WT03_9BACT</name>
<protein>
    <submittedName>
        <fullName evidence="8">RDD family protein</fullName>
    </submittedName>
</protein>
<dbReference type="EMBL" id="JACGBB010000018">
    <property type="protein sequence ID" value="MBZ7987887.1"/>
    <property type="molecule type" value="Genomic_DNA"/>
</dbReference>
<keyword evidence="4 6" id="KW-1133">Transmembrane helix</keyword>
<evidence type="ECO:0000256" key="4">
    <source>
        <dbReference type="ARBA" id="ARBA00022989"/>
    </source>
</evidence>
<keyword evidence="5 6" id="KW-0472">Membrane</keyword>
<keyword evidence="3 6" id="KW-0812">Transmembrane</keyword>
<evidence type="ECO:0000259" key="7">
    <source>
        <dbReference type="Pfam" id="PF06271"/>
    </source>
</evidence>
<dbReference type="RefSeq" id="WP_172233705.1">
    <property type="nucleotide sequence ID" value="NZ_CP035946.1"/>
</dbReference>
<keyword evidence="9" id="KW-1185">Reference proteome</keyword>
<feature type="transmembrane region" description="Helical" evidence="6">
    <location>
        <begin position="48"/>
        <end position="66"/>
    </location>
</feature>
<dbReference type="Pfam" id="PF06271">
    <property type="entry name" value="RDD"/>
    <property type="match status" value="1"/>
</dbReference>
<dbReference type="Proteomes" id="UP000786183">
    <property type="component" value="Unassembled WGS sequence"/>
</dbReference>
<dbReference type="InterPro" id="IPR010432">
    <property type="entry name" value="RDD"/>
</dbReference>
<evidence type="ECO:0000256" key="2">
    <source>
        <dbReference type="ARBA" id="ARBA00022475"/>
    </source>
</evidence>
<dbReference type="InterPro" id="IPR051791">
    <property type="entry name" value="Pra-immunoreactive"/>
</dbReference>
<keyword evidence="2" id="KW-1003">Cell membrane</keyword>
<accession>A0ABS7WT03</accession>
<comment type="subcellular location">
    <subcellularLocation>
        <location evidence="1">Cell membrane</location>
        <topology evidence="1">Multi-pass membrane protein</topology>
    </subcellularLocation>
</comment>
<gene>
    <name evidence="8" type="ORF">AVCANL283_07245</name>
</gene>
<evidence type="ECO:0000256" key="6">
    <source>
        <dbReference type="SAM" id="Phobius"/>
    </source>
</evidence>
<evidence type="ECO:0000256" key="1">
    <source>
        <dbReference type="ARBA" id="ARBA00004651"/>
    </source>
</evidence>
<evidence type="ECO:0000313" key="9">
    <source>
        <dbReference type="Proteomes" id="UP000786183"/>
    </source>
</evidence>
<feature type="transmembrane region" description="Helical" evidence="6">
    <location>
        <begin position="93"/>
        <end position="115"/>
    </location>
</feature>
<sequence length="136" mass="16161">MAKVKFATIYDRFKAGIIDLFMIMMPIQYFFTYIIAGSAFEYRSSQMLIAYASIFYIFILILFFLFKAQSPGYKYMFLHLRAIDGKKANLYQLVLRFIIFLISFAFLFGIVFPFFRKDNKFIHDILSKTIVLKELK</sequence>
<evidence type="ECO:0000256" key="5">
    <source>
        <dbReference type="ARBA" id="ARBA00023136"/>
    </source>
</evidence>
<dbReference type="PANTHER" id="PTHR36115">
    <property type="entry name" value="PROLINE-RICH ANTIGEN HOMOLOG-RELATED"/>
    <property type="match status" value="1"/>
</dbReference>